<evidence type="ECO:0008006" key="3">
    <source>
        <dbReference type="Google" id="ProtNLM"/>
    </source>
</evidence>
<comment type="caution">
    <text evidence="1">The sequence shown here is derived from an EMBL/GenBank/DDBJ whole genome shotgun (WGS) entry which is preliminary data.</text>
</comment>
<reference evidence="1 2" key="1">
    <citation type="submission" date="2020-07" db="EMBL/GenBank/DDBJ databases">
        <title>Bacterium isolated from marien macroalgae.</title>
        <authorList>
            <person name="Zhu K."/>
            <person name="Lu D."/>
            <person name="Du Z."/>
        </authorList>
    </citation>
    <scope>NUCLEOTIDE SEQUENCE [LARGE SCALE GENOMIC DNA]</scope>
    <source>
        <strain evidence="1 2">3-1745</strain>
    </source>
</reference>
<evidence type="ECO:0000313" key="1">
    <source>
        <dbReference type="EMBL" id="MBA4502381.1"/>
    </source>
</evidence>
<gene>
    <name evidence="1" type="ORF">H1S06_08405</name>
</gene>
<dbReference type="EMBL" id="JACEMT010000046">
    <property type="protein sequence ID" value="MBA4502381.1"/>
    <property type="molecule type" value="Genomic_DNA"/>
</dbReference>
<name>A0A7W1WY61_9GAMM</name>
<proteinExistence type="predicted"/>
<dbReference type="AlphaFoldDB" id="A0A7W1WY61"/>
<evidence type="ECO:0000313" key="2">
    <source>
        <dbReference type="Proteomes" id="UP000538931"/>
    </source>
</evidence>
<dbReference type="RefSeq" id="WP_181739127.1">
    <property type="nucleotide sequence ID" value="NZ_JACEMT010000046.1"/>
</dbReference>
<organism evidence="1 2">
    <name type="scientific">Marinobacterium marinum</name>
    <dbReference type="NCBI Taxonomy" id="2756129"/>
    <lineage>
        <taxon>Bacteria</taxon>
        <taxon>Pseudomonadati</taxon>
        <taxon>Pseudomonadota</taxon>
        <taxon>Gammaproteobacteria</taxon>
        <taxon>Oceanospirillales</taxon>
        <taxon>Oceanospirillaceae</taxon>
        <taxon>Marinobacterium</taxon>
    </lineage>
</organism>
<accession>A0A7W1WY61</accession>
<protein>
    <recommendedName>
        <fullName evidence="3">PilZ domain-containing protein</fullName>
    </recommendedName>
</protein>
<sequence>MTGPQHYLQHPEQVELELSALFNAPATPSPAQPLGLQLHTTHYYPDGKWLRVQAPALPEELSLQARVVGCDRCPQGDYLLKLAFPDQEQLFRARMLEQICQISLQQQRAPHEDPDQQALDWIEAEAAHFPPNGL</sequence>
<dbReference type="Proteomes" id="UP000538931">
    <property type="component" value="Unassembled WGS sequence"/>
</dbReference>
<keyword evidence="2" id="KW-1185">Reference proteome</keyword>